<evidence type="ECO:0000313" key="1">
    <source>
        <dbReference type="EMBL" id="MEE1978547.1"/>
    </source>
</evidence>
<organism evidence="1 2">
    <name type="scientific">Maribacter cobaltidurans</name>
    <dbReference type="NCBI Taxonomy" id="1178778"/>
    <lineage>
        <taxon>Bacteria</taxon>
        <taxon>Pseudomonadati</taxon>
        <taxon>Bacteroidota</taxon>
        <taxon>Flavobacteriia</taxon>
        <taxon>Flavobacteriales</taxon>
        <taxon>Flavobacteriaceae</taxon>
        <taxon>Maribacter</taxon>
    </lineage>
</organism>
<keyword evidence="2" id="KW-1185">Reference proteome</keyword>
<name>A0ABU7IZX1_9FLAO</name>
<gene>
    <name evidence="1" type="ORF">V1I91_20895</name>
</gene>
<evidence type="ECO:0000313" key="2">
    <source>
        <dbReference type="Proteomes" id="UP001356308"/>
    </source>
</evidence>
<dbReference type="Proteomes" id="UP001356308">
    <property type="component" value="Unassembled WGS sequence"/>
</dbReference>
<dbReference type="RefSeq" id="WP_272653192.1">
    <property type="nucleotide sequence ID" value="NZ_JAZDDG010000016.1"/>
</dbReference>
<comment type="caution">
    <text evidence="1">The sequence shown here is derived from an EMBL/GenBank/DDBJ whole genome shotgun (WGS) entry which is preliminary data.</text>
</comment>
<sequence length="169" mass="20243">MKTLKVYQFFSYLKFLVLSTNQHGVHSPFVYSLITKGLYQKRNKNHNKSEHVLTTAISYFKYKRIGFVHTDDYIKEKIVALFEDLEFNSLPFDLIYVEKNDKLFNSISPESYHNNTMILLNGMHETKTRTENWERIKKLPEVTVTIDLFYCSLVFFRKEQAKEHFKIRI</sequence>
<proteinExistence type="predicted"/>
<evidence type="ECO:0008006" key="3">
    <source>
        <dbReference type="Google" id="ProtNLM"/>
    </source>
</evidence>
<reference evidence="1 2" key="1">
    <citation type="submission" date="2024-01" db="EMBL/GenBank/DDBJ databases">
        <title>Maribacter spp. originated from different algae showed divergent polysaccharides utilization ability.</title>
        <authorList>
            <person name="Wang H."/>
            <person name="Wu Y."/>
        </authorList>
    </citation>
    <scope>NUCLEOTIDE SEQUENCE [LARGE SCALE GENOMIC DNA]</scope>
    <source>
        <strain evidence="1 2">PR1</strain>
    </source>
</reference>
<dbReference type="EMBL" id="JAZDDG010000016">
    <property type="protein sequence ID" value="MEE1978547.1"/>
    <property type="molecule type" value="Genomic_DNA"/>
</dbReference>
<accession>A0ABU7IZX1</accession>
<protein>
    <recommendedName>
        <fullName evidence="3">SAM-dependent methyltransferase</fullName>
    </recommendedName>
</protein>